<dbReference type="AlphaFoldDB" id="A0A8T2SMG2"/>
<evidence type="ECO:0000313" key="2">
    <source>
        <dbReference type="Proteomes" id="UP000825935"/>
    </source>
</evidence>
<name>A0A8T2SMG2_CERRI</name>
<accession>A0A8T2SMG2</accession>
<sequence>MDSTLPPVLLYSKMRGKCPLFAWALPLPNRRSSQIIAENMLLCNQ</sequence>
<gene>
    <name evidence="1" type="ORF">KP509_18G011300</name>
</gene>
<reference evidence="1" key="1">
    <citation type="submission" date="2021-08" db="EMBL/GenBank/DDBJ databases">
        <title>WGS assembly of Ceratopteris richardii.</title>
        <authorList>
            <person name="Marchant D.B."/>
            <person name="Chen G."/>
            <person name="Jenkins J."/>
            <person name="Shu S."/>
            <person name="Leebens-Mack J."/>
            <person name="Grimwood J."/>
            <person name="Schmutz J."/>
            <person name="Soltis P."/>
            <person name="Soltis D."/>
            <person name="Chen Z.-H."/>
        </authorList>
    </citation>
    <scope>NUCLEOTIDE SEQUENCE</scope>
    <source>
        <strain evidence="1">Whitten #5841</strain>
        <tissue evidence="1">Leaf</tissue>
    </source>
</reference>
<organism evidence="1 2">
    <name type="scientific">Ceratopteris richardii</name>
    <name type="common">Triangle waterfern</name>
    <dbReference type="NCBI Taxonomy" id="49495"/>
    <lineage>
        <taxon>Eukaryota</taxon>
        <taxon>Viridiplantae</taxon>
        <taxon>Streptophyta</taxon>
        <taxon>Embryophyta</taxon>
        <taxon>Tracheophyta</taxon>
        <taxon>Polypodiopsida</taxon>
        <taxon>Polypodiidae</taxon>
        <taxon>Polypodiales</taxon>
        <taxon>Pteridineae</taxon>
        <taxon>Pteridaceae</taxon>
        <taxon>Parkerioideae</taxon>
        <taxon>Ceratopteris</taxon>
    </lineage>
</organism>
<evidence type="ECO:0000313" key="1">
    <source>
        <dbReference type="EMBL" id="KAH7365151.1"/>
    </source>
</evidence>
<comment type="caution">
    <text evidence="1">The sequence shown here is derived from an EMBL/GenBank/DDBJ whole genome shotgun (WGS) entry which is preliminary data.</text>
</comment>
<dbReference type="EMBL" id="CM035423">
    <property type="protein sequence ID" value="KAH7365151.1"/>
    <property type="molecule type" value="Genomic_DNA"/>
</dbReference>
<protein>
    <submittedName>
        <fullName evidence="1">Uncharacterized protein</fullName>
    </submittedName>
</protein>
<dbReference type="Proteomes" id="UP000825935">
    <property type="component" value="Chromosome 18"/>
</dbReference>
<proteinExistence type="predicted"/>
<keyword evidence="2" id="KW-1185">Reference proteome</keyword>